<dbReference type="PANTHER" id="PTHR43163">
    <property type="entry name" value="DIPEPTIDE TRANSPORT SYSTEM PERMEASE PROTEIN DPPB-RELATED"/>
    <property type="match status" value="1"/>
</dbReference>
<protein>
    <submittedName>
        <fullName evidence="9">Peptide/nickel transport system permease protein</fullName>
    </submittedName>
</protein>
<reference evidence="9 10" key="1">
    <citation type="submission" date="2017-01" db="EMBL/GenBank/DDBJ databases">
        <authorList>
            <person name="Mah S.A."/>
            <person name="Swanson W.J."/>
            <person name="Moy G.W."/>
            <person name="Vacquier V.D."/>
        </authorList>
    </citation>
    <scope>NUCLEOTIDE SEQUENCE [LARGE SCALE GENOMIC DNA]</scope>
    <source>
        <strain evidence="9 10">CPCC 203464</strain>
    </source>
</reference>
<feature type="domain" description="ABC transmembrane type-1" evidence="8">
    <location>
        <begin position="100"/>
        <end position="307"/>
    </location>
</feature>
<dbReference type="STRING" id="1344003.SAMN05445060_4014"/>
<dbReference type="OrthoDB" id="4695618at2"/>
<dbReference type="GO" id="GO:0005886">
    <property type="term" value="C:plasma membrane"/>
    <property type="evidence" value="ECO:0007669"/>
    <property type="project" value="UniProtKB-SubCell"/>
</dbReference>
<dbReference type="RefSeq" id="WP_076482793.1">
    <property type="nucleotide sequence ID" value="NZ_FTNT01000015.1"/>
</dbReference>
<keyword evidence="2 7" id="KW-0813">Transport</keyword>
<sequence>MPIPATALAVGRRLGAAVITLFIASLVIFAILRLVPGDPATVLAGADATPATVAGIRHDLGLDRSLVSQYLHWLGGLVTFDPGRSYVVGGTIGSLLAHGSANTGILALAALIIALVITAVLALGVTLWPARWLRIVVTAFNSLSIAIPTFVTGVVLVQVFAVTLAWLPAGGTPPRGYLDDGGITLQYLLLPALCLGLPVASTLTRFLTEALQTELRAPYILTARAMGLSHTRVVLGSALRNALPSTLTALGVQIGQLLGSAVLVEAIFAWPGLGQLLAQGINARDYPLVQALLLVSVTVFIVMATLTDLLQTALDPARRAAVSR</sequence>
<dbReference type="InterPro" id="IPR045621">
    <property type="entry name" value="BPD_transp_1_N"/>
</dbReference>
<evidence type="ECO:0000256" key="4">
    <source>
        <dbReference type="ARBA" id="ARBA00022692"/>
    </source>
</evidence>
<feature type="transmembrane region" description="Helical" evidence="7">
    <location>
        <begin position="105"/>
        <end position="128"/>
    </location>
</feature>
<keyword evidence="10" id="KW-1185">Reference proteome</keyword>
<comment type="subcellular location">
    <subcellularLocation>
        <location evidence="1 7">Cell membrane</location>
        <topology evidence="1 7">Multi-pass membrane protein</topology>
    </subcellularLocation>
</comment>
<feature type="transmembrane region" description="Helical" evidence="7">
    <location>
        <begin position="187"/>
        <end position="207"/>
    </location>
</feature>
<dbReference type="InterPro" id="IPR035906">
    <property type="entry name" value="MetI-like_sf"/>
</dbReference>
<dbReference type="AlphaFoldDB" id="A0A1N7HDI6"/>
<proteinExistence type="inferred from homology"/>
<dbReference type="EMBL" id="FTNT01000015">
    <property type="protein sequence ID" value="SIS22748.1"/>
    <property type="molecule type" value="Genomic_DNA"/>
</dbReference>
<gene>
    <name evidence="9" type="ORF">SAMN05445060_4014</name>
</gene>
<dbReference type="GO" id="GO:0055085">
    <property type="term" value="P:transmembrane transport"/>
    <property type="evidence" value="ECO:0007669"/>
    <property type="project" value="InterPro"/>
</dbReference>
<dbReference type="SUPFAM" id="SSF161098">
    <property type="entry name" value="MetI-like"/>
    <property type="match status" value="1"/>
</dbReference>
<keyword evidence="5 7" id="KW-1133">Transmembrane helix</keyword>
<dbReference type="CDD" id="cd06261">
    <property type="entry name" value="TM_PBP2"/>
    <property type="match status" value="1"/>
</dbReference>
<organism evidence="9 10">
    <name type="scientific">Williamsia sterculiae</name>
    <dbReference type="NCBI Taxonomy" id="1344003"/>
    <lineage>
        <taxon>Bacteria</taxon>
        <taxon>Bacillati</taxon>
        <taxon>Actinomycetota</taxon>
        <taxon>Actinomycetes</taxon>
        <taxon>Mycobacteriales</taxon>
        <taxon>Nocardiaceae</taxon>
        <taxon>Williamsia</taxon>
    </lineage>
</organism>
<keyword evidence="6 7" id="KW-0472">Membrane</keyword>
<evidence type="ECO:0000256" key="2">
    <source>
        <dbReference type="ARBA" id="ARBA00022448"/>
    </source>
</evidence>
<comment type="similarity">
    <text evidence="7">Belongs to the binding-protein-dependent transport system permease family.</text>
</comment>
<feature type="transmembrane region" description="Helical" evidence="7">
    <location>
        <begin position="140"/>
        <end position="167"/>
    </location>
</feature>
<name>A0A1N7HDI6_9NOCA</name>
<feature type="transmembrane region" description="Helical" evidence="7">
    <location>
        <begin position="288"/>
        <end position="310"/>
    </location>
</feature>
<keyword evidence="4 7" id="KW-0812">Transmembrane</keyword>
<evidence type="ECO:0000256" key="1">
    <source>
        <dbReference type="ARBA" id="ARBA00004651"/>
    </source>
</evidence>
<dbReference type="Proteomes" id="UP000186218">
    <property type="component" value="Unassembled WGS sequence"/>
</dbReference>
<dbReference type="PROSITE" id="PS50928">
    <property type="entry name" value="ABC_TM1"/>
    <property type="match status" value="1"/>
</dbReference>
<evidence type="ECO:0000256" key="6">
    <source>
        <dbReference type="ARBA" id="ARBA00023136"/>
    </source>
</evidence>
<feature type="transmembrane region" description="Helical" evidence="7">
    <location>
        <begin position="247"/>
        <end position="268"/>
    </location>
</feature>
<accession>A0A1N7HDI6</accession>
<keyword evidence="3" id="KW-1003">Cell membrane</keyword>
<dbReference type="Pfam" id="PF19300">
    <property type="entry name" value="BPD_transp_1_N"/>
    <property type="match status" value="1"/>
</dbReference>
<feature type="transmembrane region" description="Helical" evidence="7">
    <location>
        <begin position="14"/>
        <end position="35"/>
    </location>
</feature>
<evidence type="ECO:0000259" key="8">
    <source>
        <dbReference type="PROSITE" id="PS50928"/>
    </source>
</evidence>
<dbReference type="InterPro" id="IPR000515">
    <property type="entry name" value="MetI-like"/>
</dbReference>
<evidence type="ECO:0000256" key="3">
    <source>
        <dbReference type="ARBA" id="ARBA00022475"/>
    </source>
</evidence>
<dbReference type="Gene3D" id="1.10.3720.10">
    <property type="entry name" value="MetI-like"/>
    <property type="match status" value="1"/>
</dbReference>
<evidence type="ECO:0000256" key="7">
    <source>
        <dbReference type="RuleBase" id="RU363032"/>
    </source>
</evidence>
<dbReference type="PANTHER" id="PTHR43163:SF6">
    <property type="entry name" value="DIPEPTIDE TRANSPORT SYSTEM PERMEASE PROTEIN DPPB-RELATED"/>
    <property type="match status" value="1"/>
</dbReference>
<dbReference type="Pfam" id="PF00528">
    <property type="entry name" value="BPD_transp_1"/>
    <property type="match status" value="1"/>
</dbReference>
<evidence type="ECO:0000256" key="5">
    <source>
        <dbReference type="ARBA" id="ARBA00022989"/>
    </source>
</evidence>
<evidence type="ECO:0000313" key="10">
    <source>
        <dbReference type="Proteomes" id="UP000186218"/>
    </source>
</evidence>
<evidence type="ECO:0000313" key="9">
    <source>
        <dbReference type="EMBL" id="SIS22748.1"/>
    </source>
</evidence>